<feature type="domain" description="Major facilitator superfamily (MFS) profile" evidence="5">
    <location>
        <begin position="10"/>
        <end position="390"/>
    </location>
</feature>
<evidence type="ECO:0000313" key="6">
    <source>
        <dbReference type="EMBL" id="MCT7945030.1"/>
    </source>
</evidence>
<dbReference type="SUPFAM" id="SSF103473">
    <property type="entry name" value="MFS general substrate transporter"/>
    <property type="match status" value="1"/>
</dbReference>
<evidence type="ECO:0000256" key="4">
    <source>
        <dbReference type="SAM" id="Phobius"/>
    </source>
</evidence>
<feature type="transmembrane region" description="Helical" evidence="4">
    <location>
        <begin position="276"/>
        <end position="295"/>
    </location>
</feature>
<evidence type="ECO:0000256" key="3">
    <source>
        <dbReference type="ARBA" id="ARBA00023136"/>
    </source>
</evidence>
<comment type="caution">
    <text evidence="6">The sequence shown here is derived from an EMBL/GenBank/DDBJ whole genome shotgun (WGS) entry which is preliminary data.</text>
</comment>
<evidence type="ECO:0000256" key="1">
    <source>
        <dbReference type="ARBA" id="ARBA00022692"/>
    </source>
</evidence>
<feature type="transmembrane region" description="Helical" evidence="4">
    <location>
        <begin position="212"/>
        <end position="233"/>
    </location>
</feature>
<dbReference type="InterPro" id="IPR011701">
    <property type="entry name" value="MFS"/>
</dbReference>
<evidence type="ECO:0000313" key="7">
    <source>
        <dbReference type="Proteomes" id="UP001155604"/>
    </source>
</evidence>
<dbReference type="InterPro" id="IPR020846">
    <property type="entry name" value="MFS_dom"/>
</dbReference>
<dbReference type="Pfam" id="PF07690">
    <property type="entry name" value="MFS_1"/>
    <property type="match status" value="1"/>
</dbReference>
<dbReference type="RefSeq" id="WP_261272192.1">
    <property type="nucleotide sequence ID" value="NZ_JAMTCC010000008.1"/>
</dbReference>
<feature type="transmembrane region" description="Helical" evidence="4">
    <location>
        <begin position="46"/>
        <end position="69"/>
    </location>
</feature>
<dbReference type="AlphaFoldDB" id="A0A9X2WT75"/>
<keyword evidence="7" id="KW-1185">Reference proteome</keyword>
<keyword evidence="3 4" id="KW-0472">Membrane</keyword>
<dbReference type="Proteomes" id="UP001155604">
    <property type="component" value="Unassembled WGS sequence"/>
</dbReference>
<evidence type="ECO:0000259" key="5">
    <source>
        <dbReference type="PROSITE" id="PS50850"/>
    </source>
</evidence>
<feature type="transmembrane region" description="Helical" evidence="4">
    <location>
        <begin position="76"/>
        <end position="96"/>
    </location>
</feature>
<name>A0A9X2WT75_9GAMM</name>
<feature type="transmembrane region" description="Helical" evidence="4">
    <location>
        <begin position="138"/>
        <end position="159"/>
    </location>
</feature>
<sequence length="401" mass="43250">MRSPQSEKANLLLLGIAFILIGLNLRPILASVGPLLPSIQEDISLSFTLASMLTLLPVLAMGLGCFAGFSIAKRLGFNTVMTGSLILLIIATAMRFWAMDASWLICSALLAGVGIALIQTIMPAMIKLNFGERVPLMMGLYVTAIMGGAALAASSAPFIGMNLGWRAGLGHWTWLGVVALALWLMVKHKAVLANQTTEQTVPLSFWRFRRSWLLAIFFALGTSCYVCVLAWLAPYAVELGYSQTQSGLVLGFLTSMEVIAGLVFPWLASKSTDRRAIIALLCLLQLIGFMGLALAPQVSLFLWAGLAGLGIGGIFPLGLIVTMDHQQNPMLAGKLTAFVQGVGYTIAAISPWIAGLIRDNFNSFNSAWLLLGGISLMAWILSWQFNPQGYARQYQVTRCVS</sequence>
<dbReference type="PANTHER" id="PTHR23523">
    <property type="match status" value="1"/>
</dbReference>
<dbReference type="InterPro" id="IPR052524">
    <property type="entry name" value="MFS_Cyanate_Porter"/>
</dbReference>
<proteinExistence type="predicted"/>
<accession>A0A9X2WT75</accession>
<feature type="transmembrane region" description="Helical" evidence="4">
    <location>
        <begin position="366"/>
        <end position="385"/>
    </location>
</feature>
<dbReference type="Gene3D" id="1.20.1250.20">
    <property type="entry name" value="MFS general substrate transporter like domains"/>
    <property type="match status" value="2"/>
</dbReference>
<dbReference type="GO" id="GO:0022857">
    <property type="term" value="F:transmembrane transporter activity"/>
    <property type="evidence" value="ECO:0007669"/>
    <property type="project" value="InterPro"/>
</dbReference>
<dbReference type="EMBL" id="JAMTCC010000008">
    <property type="protein sequence ID" value="MCT7945030.1"/>
    <property type="molecule type" value="Genomic_DNA"/>
</dbReference>
<evidence type="ECO:0000256" key="2">
    <source>
        <dbReference type="ARBA" id="ARBA00022989"/>
    </source>
</evidence>
<dbReference type="InterPro" id="IPR036259">
    <property type="entry name" value="MFS_trans_sf"/>
</dbReference>
<keyword evidence="1 4" id="KW-0812">Transmembrane</keyword>
<feature type="transmembrane region" description="Helical" evidence="4">
    <location>
        <begin position="245"/>
        <end position="264"/>
    </location>
</feature>
<feature type="transmembrane region" description="Helical" evidence="4">
    <location>
        <begin position="165"/>
        <end position="186"/>
    </location>
</feature>
<dbReference type="PROSITE" id="PS50850">
    <property type="entry name" value="MFS"/>
    <property type="match status" value="1"/>
</dbReference>
<feature type="transmembrane region" description="Helical" evidence="4">
    <location>
        <begin position="335"/>
        <end position="354"/>
    </location>
</feature>
<organism evidence="6 7">
    <name type="scientific">Shewanella septentrionalis</name>
    <dbReference type="NCBI Taxonomy" id="2952223"/>
    <lineage>
        <taxon>Bacteria</taxon>
        <taxon>Pseudomonadati</taxon>
        <taxon>Pseudomonadota</taxon>
        <taxon>Gammaproteobacteria</taxon>
        <taxon>Alteromonadales</taxon>
        <taxon>Shewanellaceae</taxon>
        <taxon>Shewanella</taxon>
    </lineage>
</organism>
<gene>
    <name evidence="6" type="ORF">NE536_06575</name>
</gene>
<feature type="transmembrane region" description="Helical" evidence="4">
    <location>
        <begin position="301"/>
        <end position="323"/>
    </location>
</feature>
<protein>
    <submittedName>
        <fullName evidence="6">MFS transporter</fullName>
    </submittedName>
</protein>
<reference evidence="6" key="1">
    <citation type="journal article" date="2023" name="Int. J. Syst. Evol. Microbiol.">
        <title>&lt;i&gt;Shewanella septentrionalis&lt;/i&gt; sp. nov. and &lt;i&gt;Shewanella holmiensis&lt;/i&gt; sp. nov., isolated from Baltic Sea water and sediments.</title>
        <authorList>
            <person name="Martin-Rodriguez A.J."/>
            <person name="Thorell K."/>
            <person name="Joffre E."/>
            <person name="Jensie-Markopoulos S."/>
            <person name="Moore E.R.B."/>
            <person name="Sjoling A."/>
        </authorList>
    </citation>
    <scope>NUCLEOTIDE SEQUENCE</scope>
    <source>
        <strain evidence="6">SP1W3</strain>
    </source>
</reference>
<feature type="transmembrane region" description="Helical" evidence="4">
    <location>
        <begin position="102"/>
        <end position="126"/>
    </location>
</feature>
<keyword evidence="2 4" id="KW-1133">Transmembrane helix</keyword>
<dbReference type="PANTHER" id="PTHR23523:SF1">
    <property type="entry name" value="CYANATE TRANSPORT PROTEIN CYNX"/>
    <property type="match status" value="1"/>
</dbReference>